<dbReference type="Proteomes" id="UP000292580">
    <property type="component" value="Unassembled WGS sequence"/>
</dbReference>
<name>A0A483CY88_9EURY</name>
<dbReference type="AlphaFoldDB" id="A0A483CY88"/>
<proteinExistence type="predicted"/>
<accession>A0A483CY88</accession>
<reference evidence="1 2" key="1">
    <citation type="submission" date="2017-11" db="EMBL/GenBank/DDBJ databases">
        <title>Isolation and Characterization of Methanofollis Species from Methane Seep Offshore SW Taiwan.</title>
        <authorList>
            <person name="Teng N.-H."/>
            <person name="Lai M.-C."/>
            <person name="Chen S.-C."/>
        </authorList>
    </citation>
    <scope>NUCLEOTIDE SEQUENCE [LARGE SCALE GENOMIC DNA]</scope>
    <source>
        <strain evidence="1 2">FWC-SCC2</strain>
    </source>
</reference>
<keyword evidence="2" id="KW-1185">Reference proteome</keyword>
<evidence type="ECO:0000313" key="2">
    <source>
        <dbReference type="Proteomes" id="UP000292580"/>
    </source>
</evidence>
<comment type="caution">
    <text evidence="1">The sequence shown here is derived from an EMBL/GenBank/DDBJ whole genome shotgun (WGS) entry which is preliminary data.</text>
</comment>
<dbReference type="EMBL" id="PGCL01000002">
    <property type="protein sequence ID" value="TAJ44536.1"/>
    <property type="molecule type" value="Genomic_DNA"/>
</dbReference>
<gene>
    <name evidence="1" type="ORF">CUJ86_04260</name>
</gene>
<organism evidence="1 2">
    <name type="scientific">Methanofollis fontis</name>
    <dbReference type="NCBI Taxonomy" id="2052832"/>
    <lineage>
        <taxon>Archaea</taxon>
        <taxon>Methanobacteriati</taxon>
        <taxon>Methanobacteriota</taxon>
        <taxon>Stenosarchaea group</taxon>
        <taxon>Methanomicrobia</taxon>
        <taxon>Methanomicrobiales</taxon>
        <taxon>Methanomicrobiaceae</taxon>
        <taxon>Methanofollis</taxon>
    </lineage>
</organism>
<sequence>MDRLLPASRSGLPEKIPIHCYPHVLADNAVMNSGNQHVVPSHLLSRWGQPVRPAGLYFLSYLFYQ</sequence>
<evidence type="ECO:0000313" key="1">
    <source>
        <dbReference type="EMBL" id="TAJ44536.1"/>
    </source>
</evidence>
<protein>
    <submittedName>
        <fullName evidence="1">Uncharacterized protein</fullName>
    </submittedName>
</protein>